<evidence type="ECO:0000256" key="5">
    <source>
        <dbReference type="ARBA" id="ARBA00022475"/>
    </source>
</evidence>
<reference evidence="11" key="2">
    <citation type="submission" date="2025-08" db="UniProtKB">
        <authorList>
            <consortium name="Ensembl"/>
        </authorList>
    </citation>
    <scope>IDENTIFICATION</scope>
</reference>
<evidence type="ECO:0000256" key="2">
    <source>
        <dbReference type="ARBA" id="ARBA00004651"/>
    </source>
</evidence>
<evidence type="ECO:0000256" key="4">
    <source>
        <dbReference type="ARBA" id="ARBA00022427"/>
    </source>
</evidence>
<dbReference type="InterPro" id="IPR006187">
    <property type="entry name" value="Claudin"/>
</dbReference>
<evidence type="ECO:0000256" key="10">
    <source>
        <dbReference type="SAM" id="Phobius"/>
    </source>
</evidence>
<feature type="transmembrane region" description="Helical" evidence="10">
    <location>
        <begin position="176"/>
        <end position="201"/>
    </location>
</feature>
<keyword evidence="12" id="KW-1185">Reference proteome</keyword>
<gene>
    <name evidence="11" type="primary">LOC102929119</name>
</gene>
<evidence type="ECO:0000256" key="6">
    <source>
        <dbReference type="ARBA" id="ARBA00022692"/>
    </source>
</evidence>
<dbReference type="OrthoDB" id="9895009at2759"/>
<dbReference type="PANTHER" id="PTHR12002">
    <property type="entry name" value="CLAUDIN"/>
    <property type="match status" value="1"/>
</dbReference>
<evidence type="ECO:0000256" key="8">
    <source>
        <dbReference type="ARBA" id="ARBA00022989"/>
    </source>
</evidence>
<comment type="similarity">
    <text evidence="3">Belongs to the claudin family.</text>
</comment>
<dbReference type="GeneTree" id="ENSGT00390000005717"/>
<dbReference type="InterPro" id="IPR004031">
    <property type="entry name" value="PMP22/EMP/MP20/Claudin"/>
</dbReference>
<dbReference type="RefSeq" id="XP_015846236.1">
    <property type="nucleotide sequence ID" value="XM_015990750.3"/>
</dbReference>
<dbReference type="Ensembl" id="ENSPEMT00000039087.1">
    <property type="protein sequence ID" value="ENSPEMP00000036709.1"/>
    <property type="gene ID" value="ENSPEMG00000030079.1"/>
</dbReference>
<keyword evidence="4" id="KW-0796">Tight junction</keyword>
<evidence type="ECO:0000256" key="7">
    <source>
        <dbReference type="ARBA" id="ARBA00022949"/>
    </source>
</evidence>
<proteinExistence type="inferred from homology"/>
<protein>
    <submittedName>
        <fullName evidence="11">Claudin-34-like</fullName>
    </submittedName>
</protein>
<evidence type="ECO:0000313" key="11">
    <source>
        <dbReference type="Ensembl" id="ENSPEMP00000036709.1"/>
    </source>
</evidence>
<sequence>MLLLSRSANCQVGGFALASIAWILCSISTSLPQWRVWYLNETVFSEPTIAFVGIWRVCIYHQNFKPGNARGCHEYTYHDDFVPLDIRIIQHLLLGANILGLIGTVATIFALRNVYTGNIQKNVAYNPFVISAILNIIVSIFVLLAVICNYFSVIHKAAIAFPQSFRMPLQPPNQRIGIANVVASLAALMFLGSGIIFLSYISLVENQVYPEV</sequence>
<comment type="subcellular location">
    <subcellularLocation>
        <location evidence="1">Cell junction</location>
        <location evidence="1">Tight junction</location>
    </subcellularLocation>
    <subcellularLocation>
        <location evidence="2">Cell membrane</location>
        <topology evidence="2">Multi-pass membrane protein</topology>
    </subcellularLocation>
</comment>
<dbReference type="GO" id="GO:0005198">
    <property type="term" value="F:structural molecule activity"/>
    <property type="evidence" value="ECO:0007669"/>
    <property type="project" value="InterPro"/>
</dbReference>
<keyword evidence="5" id="KW-1003">Cell membrane</keyword>
<organism evidence="11 12">
    <name type="scientific">Peromyscus maniculatus bairdii</name>
    <name type="common">Prairie deer mouse</name>
    <dbReference type="NCBI Taxonomy" id="230844"/>
    <lineage>
        <taxon>Eukaryota</taxon>
        <taxon>Metazoa</taxon>
        <taxon>Chordata</taxon>
        <taxon>Craniata</taxon>
        <taxon>Vertebrata</taxon>
        <taxon>Euteleostomi</taxon>
        <taxon>Mammalia</taxon>
        <taxon>Eutheria</taxon>
        <taxon>Euarchontoglires</taxon>
        <taxon>Glires</taxon>
        <taxon>Rodentia</taxon>
        <taxon>Myomorpha</taxon>
        <taxon>Muroidea</taxon>
        <taxon>Cricetidae</taxon>
        <taxon>Neotominae</taxon>
        <taxon>Peromyscus</taxon>
    </lineage>
</organism>
<evidence type="ECO:0000256" key="3">
    <source>
        <dbReference type="ARBA" id="ARBA00008295"/>
    </source>
</evidence>
<accession>A0A6J0CSY8</accession>
<reference evidence="11 12" key="1">
    <citation type="submission" date="2018-10" db="EMBL/GenBank/DDBJ databases">
        <title>Improved assembly of the deer mouse Peromyscus maniculatus genome.</title>
        <authorList>
            <person name="Lassance J.-M."/>
            <person name="Hoekstra H.E."/>
        </authorList>
    </citation>
    <scope>NUCLEOTIDE SEQUENCE [LARGE SCALE GENOMIC DNA]</scope>
</reference>
<keyword evidence="6 10" id="KW-0812">Transmembrane</keyword>
<feature type="transmembrane region" description="Helical" evidence="10">
    <location>
        <begin position="12"/>
        <end position="31"/>
    </location>
</feature>
<keyword evidence="7" id="KW-0965">Cell junction</keyword>
<dbReference type="AlphaFoldDB" id="A0A6J0CSY8"/>
<dbReference type="Gene3D" id="1.20.140.150">
    <property type="match status" value="1"/>
</dbReference>
<name>A0A6J0CSY8_PERMB</name>
<evidence type="ECO:0000256" key="9">
    <source>
        <dbReference type="ARBA" id="ARBA00023136"/>
    </source>
</evidence>
<evidence type="ECO:0000256" key="1">
    <source>
        <dbReference type="ARBA" id="ARBA00004435"/>
    </source>
</evidence>
<feature type="transmembrane region" description="Helical" evidence="10">
    <location>
        <begin position="88"/>
        <end position="111"/>
    </location>
</feature>
<reference evidence="11" key="3">
    <citation type="submission" date="2025-09" db="UniProtKB">
        <authorList>
            <consortium name="Ensembl"/>
        </authorList>
    </citation>
    <scope>IDENTIFICATION</scope>
</reference>
<keyword evidence="8 10" id="KW-1133">Transmembrane helix</keyword>
<dbReference type="GeneID" id="102929119"/>
<evidence type="ECO:0000313" key="12">
    <source>
        <dbReference type="Proteomes" id="UP000694547"/>
    </source>
</evidence>
<dbReference type="GO" id="GO:0005923">
    <property type="term" value="C:bicellular tight junction"/>
    <property type="evidence" value="ECO:0007669"/>
    <property type="project" value="UniProtKB-SubCell"/>
</dbReference>
<dbReference type="Proteomes" id="UP000694547">
    <property type="component" value="Chromosome X"/>
</dbReference>
<dbReference type="Pfam" id="PF13903">
    <property type="entry name" value="Claudin_2"/>
    <property type="match status" value="1"/>
</dbReference>
<feature type="transmembrane region" description="Helical" evidence="10">
    <location>
        <begin position="123"/>
        <end position="147"/>
    </location>
</feature>
<dbReference type="GO" id="GO:0005886">
    <property type="term" value="C:plasma membrane"/>
    <property type="evidence" value="ECO:0007669"/>
    <property type="project" value="UniProtKB-SubCell"/>
</dbReference>
<keyword evidence="9 10" id="KW-0472">Membrane</keyword>